<organism evidence="2">
    <name type="scientific">Melanopsichium pennsylvanicum 4</name>
    <dbReference type="NCBI Taxonomy" id="1398559"/>
    <lineage>
        <taxon>Eukaryota</taxon>
        <taxon>Fungi</taxon>
        <taxon>Dikarya</taxon>
        <taxon>Basidiomycota</taxon>
        <taxon>Ustilaginomycotina</taxon>
        <taxon>Ustilaginomycetes</taxon>
        <taxon>Ustilaginales</taxon>
        <taxon>Ustilaginaceae</taxon>
        <taxon>Melanopsichium</taxon>
    </lineage>
</organism>
<feature type="compositionally biased region" description="Polar residues" evidence="1">
    <location>
        <begin position="400"/>
        <end position="416"/>
    </location>
</feature>
<dbReference type="EMBL" id="HG529559">
    <property type="protein sequence ID" value="CDI52924.1"/>
    <property type="molecule type" value="Genomic_DNA"/>
</dbReference>
<name>A0A077R702_9BASI</name>
<accession>A0A077R702</accession>
<evidence type="ECO:0000313" key="2">
    <source>
        <dbReference type="EMBL" id="CDI52924.1"/>
    </source>
</evidence>
<feature type="region of interest" description="Disordered" evidence="1">
    <location>
        <begin position="1"/>
        <end position="189"/>
    </location>
</feature>
<evidence type="ECO:0000256" key="1">
    <source>
        <dbReference type="SAM" id="MobiDB-lite"/>
    </source>
</evidence>
<feature type="compositionally biased region" description="Low complexity" evidence="1">
    <location>
        <begin position="105"/>
        <end position="118"/>
    </location>
</feature>
<protein>
    <submittedName>
        <fullName evidence="2">Uncharacterized protein</fullName>
    </submittedName>
</protein>
<reference evidence="2" key="1">
    <citation type="journal article" date="2014" name="Genome Biol. Evol.">
        <title>Gene Loss Rather Than Gene Gain Is Associated with a Host Jump from Monocots to Dicots in the Smut Fungus Melanopsichium pennsylvanicum.</title>
        <authorList>
            <person name="Sharma R."/>
            <person name="Mishra B."/>
            <person name="Runge F."/>
            <person name="Thines M."/>
        </authorList>
    </citation>
    <scope>NUCLEOTIDE SEQUENCE</scope>
    <source>
        <strain evidence="2">4</strain>
    </source>
</reference>
<feature type="compositionally biased region" description="Low complexity" evidence="1">
    <location>
        <begin position="30"/>
        <end position="69"/>
    </location>
</feature>
<proteinExistence type="predicted"/>
<dbReference type="AlphaFoldDB" id="A0A077R702"/>
<feature type="region of interest" description="Disordered" evidence="1">
    <location>
        <begin position="397"/>
        <end position="418"/>
    </location>
</feature>
<sequence length="461" mass="49257">MVATLQEKMMAGPSRPRFTGWLTMAPEVDPAPTATPASISTTLAEQGQASGSSRTFSSSTSSEQPTASTHGFGYLGQNVKLPQRKKRRATFQIGSPGLSEDETEGSTSGRSSSASSDAPDFDVRASFAPMPVWGKPQPTAQPPTYRGVGDGNYATFAAQSSGLHPNDKPAANAADSSSDEDADGLSFGGRRWKGKTVHAVEQELEALRDERLMSHAPDATYLASRLEGVRRNLEIEERRPSYVPYDEDMLADEEEAALAPDASQAVRQLYLFQQGAGPHRPVSNASSVSLVEGETPHDFDFDLQFERSASHTIPFDQIKVHDPDEVCMPPVSTLLAPSSAKPIDPAARAAALDARIEVRPLRRGDLEQVRDLHAFHGDSDRVSIRLASLALSSGPYASPVETSTQGSPSANTQHGQLSHHKLADFQSKCCAGPAVRAPSSSCRCSPTLAARPLFGGFATMI</sequence>